<feature type="domain" description="SWIM-type" evidence="2">
    <location>
        <begin position="61"/>
        <end position="95"/>
    </location>
</feature>
<evidence type="ECO:0000313" key="4">
    <source>
        <dbReference type="Proteomes" id="UP000179243"/>
    </source>
</evidence>
<dbReference type="EMBL" id="MFYX01000091">
    <property type="protein sequence ID" value="OGK03310.1"/>
    <property type="molecule type" value="Genomic_DNA"/>
</dbReference>
<name>A0A1F7F9H1_UNCRA</name>
<evidence type="ECO:0000256" key="1">
    <source>
        <dbReference type="PROSITE-ProRule" id="PRU00325"/>
    </source>
</evidence>
<dbReference type="PROSITE" id="PS50966">
    <property type="entry name" value="ZF_SWIM"/>
    <property type="match status" value="1"/>
</dbReference>
<keyword evidence="1" id="KW-0863">Zinc-finger</keyword>
<dbReference type="InterPro" id="IPR007527">
    <property type="entry name" value="Znf_SWIM"/>
</dbReference>
<evidence type="ECO:0000313" key="3">
    <source>
        <dbReference type="EMBL" id="OGK03310.1"/>
    </source>
</evidence>
<gene>
    <name evidence="3" type="ORF">A2519_15160</name>
</gene>
<organism evidence="3 4">
    <name type="scientific">Candidatus Raymondbacteria bacterium RIFOXYD12_FULL_49_13</name>
    <dbReference type="NCBI Taxonomy" id="1817890"/>
    <lineage>
        <taxon>Bacteria</taxon>
        <taxon>Raymondiibacteriota</taxon>
    </lineage>
</organism>
<dbReference type="Proteomes" id="UP000179243">
    <property type="component" value="Unassembled WGS sequence"/>
</dbReference>
<sequence>MRHPSPNRALLEKMTWSDIESWAGGKIVNRGKSLHYSGAVKSLALAESGELIAEVQGTHLYVTKVSMNEGNLASVCTCPFGVSCKHAVAALLAYLQRIKKKEEVETAAPDDYRLVAIENNEDYDADQDKENEDDFYRETPQLQRGASQKQPLKIPDLLQNKSKKQLLEILGKAIKNNPELLSELQHQEEVKKTPGPALVKKVRRELAYACSEPGWWNPWKNEGHIPDFSRVVQGLAALRKKGHADEAVELGKAIWKEGNAIIEQSNDEGETASGIACAMDEVFQSLGKCDLPNIDKMEMAATYELTDEYGLCEGLQEFWKRKFSIKEWSGLADRLLARLEKAAQAPKDKNWGLFYRRSRILNIIIRALENAERYDEMLALCKNEAEKAGDYDRLVDLLASRKEYDKAEEWIKKGLAHEKDNTYGHGGHLWDKLLEIRKIKKDWPYIAALHAQSFFCFPNLDGYLKLKTAGDKFGAWDTMRPFVMRFLETGKKPGANDTDWNLPVTGIRSAEPSNSKPPFSDVLLNIAITEKEPAQVLEWYEVWHGNEKKYYQYDMHNQAAEAMSSAYPDKAVELWKKLGESLVVDANVGNYTNAAKYFRKARRVMVGLGRTTEWDAYLETIKAANKRKIRLIEILSHLSEKPIVEE</sequence>
<dbReference type="GO" id="GO:0008270">
    <property type="term" value="F:zinc ion binding"/>
    <property type="evidence" value="ECO:0007669"/>
    <property type="project" value="UniProtKB-KW"/>
</dbReference>
<accession>A0A1F7F9H1</accession>
<protein>
    <recommendedName>
        <fullName evidence="2">SWIM-type domain-containing protein</fullName>
    </recommendedName>
</protein>
<keyword evidence="1" id="KW-0862">Zinc</keyword>
<keyword evidence="1" id="KW-0479">Metal-binding</keyword>
<dbReference type="Pfam" id="PF04434">
    <property type="entry name" value="SWIM"/>
    <property type="match status" value="1"/>
</dbReference>
<comment type="caution">
    <text evidence="3">The sequence shown here is derived from an EMBL/GenBank/DDBJ whole genome shotgun (WGS) entry which is preliminary data.</text>
</comment>
<evidence type="ECO:0000259" key="2">
    <source>
        <dbReference type="PROSITE" id="PS50966"/>
    </source>
</evidence>
<proteinExistence type="predicted"/>
<dbReference type="AlphaFoldDB" id="A0A1F7F9H1"/>
<reference evidence="3 4" key="1">
    <citation type="journal article" date="2016" name="Nat. Commun.">
        <title>Thousands of microbial genomes shed light on interconnected biogeochemical processes in an aquifer system.</title>
        <authorList>
            <person name="Anantharaman K."/>
            <person name="Brown C.T."/>
            <person name="Hug L.A."/>
            <person name="Sharon I."/>
            <person name="Castelle C.J."/>
            <person name="Probst A.J."/>
            <person name="Thomas B.C."/>
            <person name="Singh A."/>
            <person name="Wilkins M.J."/>
            <person name="Karaoz U."/>
            <person name="Brodie E.L."/>
            <person name="Williams K.H."/>
            <person name="Hubbard S.S."/>
            <person name="Banfield J.F."/>
        </authorList>
    </citation>
    <scope>NUCLEOTIDE SEQUENCE [LARGE SCALE GENOMIC DNA]</scope>
</reference>